<evidence type="ECO:0000256" key="2">
    <source>
        <dbReference type="ARBA" id="ARBA00012418"/>
    </source>
</evidence>
<sequence>MKMEVAMLSKPVINYDYLSKRIPYKYAIPVAVAKRAEALKEYAKAYVTTPDGNLISMAFKELQEGYIRIKNEEILKILLPEVK</sequence>
<dbReference type="AlphaFoldDB" id="A8F7P7"/>
<dbReference type="EMBL" id="CP000812">
    <property type="protein sequence ID" value="ABV34181.1"/>
    <property type="molecule type" value="Genomic_DNA"/>
</dbReference>
<comment type="catalytic activity">
    <reaction evidence="7">
        <text>RNA(n) + a ribonucleoside 5'-triphosphate = RNA(n+1) + diphosphate</text>
        <dbReference type="Rhea" id="RHEA:21248"/>
        <dbReference type="Rhea" id="RHEA-COMP:14527"/>
        <dbReference type="Rhea" id="RHEA-COMP:17342"/>
        <dbReference type="ChEBI" id="CHEBI:33019"/>
        <dbReference type="ChEBI" id="CHEBI:61557"/>
        <dbReference type="ChEBI" id="CHEBI:140395"/>
        <dbReference type="EC" id="2.7.7.6"/>
    </reaction>
</comment>
<dbReference type="HOGENOM" id="CLU_125406_4_0_0"/>
<dbReference type="SUPFAM" id="SSF63562">
    <property type="entry name" value="RPB6/omega subunit-like"/>
    <property type="match status" value="1"/>
</dbReference>
<dbReference type="GO" id="GO:0000428">
    <property type="term" value="C:DNA-directed RNA polymerase complex"/>
    <property type="evidence" value="ECO:0007669"/>
    <property type="project" value="UniProtKB-KW"/>
</dbReference>
<dbReference type="EC" id="2.7.7.6" evidence="2"/>
<evidence type="ECO:0000313" key="8">
    <source>
        <dbReference type="EMBL" id="ABV34181.1"/>
    </source>
</evidence>
<evidence type="ECO:0000313" key="9">
    <source>
        <dbReference type="Proteomes" id="UP000002016"/>
    </source>
</evidence>
<dbReference type="STRING" id="416591.Tlet_1627"/>
<accession>A8F7P7</accession>
<reference evidence="8 9" key="2">
    <citation type="journal article" date="2009" name="Proc. Natl. Acad. Sci. U.S.A.">
        <title>On the chimeric nature, thermophilic origin, and phylogenetic placement of the Thermotogales.</title>
        <authorList>
            <person name="Zhaxybayeva O."/>
            <person name="Swithers K.S."/>
            <person name="Lapierre P."/>
            <person name="Fournier G.P."/>
            <person name="Bickhart D.M."/>
            <person name="DeBoy R.T."/>
            <person name="Nelson K.E."/>
            <person name="Nesbo C.L."/>
            <person name="Doolittle W.F."/>
            <person name="Gogarten J.P."/>
            <person name="Noll K.M."/>
        </authorList>
    </citation>
    <scope>NUCLEOTIDE SEQUENCE [LARGE SCALE GENOMIC DNA]</scope>
    <source>
        <strain evidence="9">ATCC BAA-301 / DSM 14385 / NBRC 107922 / TMO</strain>
    </source>
</reference>
<evidence type="ECO:0000256" key="4">
    <source>
        <dbReference type="ARBA" id="ARBA00022478"/>
    </source>
</evidence>
<gene>
    <name evidence="8" type="ordered locus">Tlet_1627</name>
</gene>
<keyword evidence="4 8" id="KW-0240">DNA-directed RNA polymerase</keyword>
<organism evidence="8 9">
    <name type="scientific">Pseudothermotoga lettingae (strain ATCC BAA-301 / DSM 14385 / NBRC 107922 / TMO)</name>
    <name type="common">Thermotoga lettingae</name>
    <dbReference type="NCBI Taxonomy" id="416591"/>
    <lineage>
        <taxon>Bacteria</taxon>
        <taxon>Thermotogati</taxon>
        <taxon>Thermotogota</taxon>
        <taxon>Thermotogae</taxon>
        <taxon>Thermotogales</taxon>
        <taxon>Thermotogaceae</taxon>
        <taxon>Pseudothermotoga</taxon>
    </lineage>
</organism>
<dbReference type="SMART" id="SM01409">
    <property type="entry name" value="RNA_pol_Rpb6"/>
    <property type="match status" value="1"/>
</dbReference>
<evidence type="ECO:0000256" key="1">
    <source>
        <dbReference type="ARBA" id="ARBA00006711"/>
    </source>
</evidence>
<dbReference type="GO" id="GO:0003899">
    <property type="term" value="F:DNA-directed RNA polymerase activity"/>
    <property type="evidence" value="ECO:0007669"/>
    <property type="project" value="UniProtKB-EC"/>
</dbReference>
<comment type="similarity">
    <text evidence="1">Belongs to the RNA polymerase subunit omega family.</text>
</comment>
<dbReference type="KEGG" id="tle:Tlet_1627"/>
<evidence type="ECO:0000256" key="5">
    <source>
        <dbReference type="ARBA" id="ARBA00023163"/>
    </source>
</evidence>
<dbReference type="InterPro" id="IPR036161">
    <property type="entry name" value="RPB6/omega-like_sf"/>
</dbReference>
<protein>
    <recommendedName>
        <fullName evidence="3">DNA-directed RNA polymerase subunit omega</fullName>
        <ecNumber evidence="2">2.7.7.6</ecNumber>
    </recommendedName>
    <alternativeName>
        <fullName evidence="6">Transcriptase subunit omega</fullName>
    </alternativeName>
</protein>
<name>A8F7P7_PSELT</name>
<evidence type="ECO:0000256" key="3">
    <source>
        <dbReference type="ARBA" id="ARBA00013725"/>
    </source>
</evidence>
<dbReference type="GO" id="GO:0006351">
    <property type="term" value="P:DNA-templated transcription"/>
    <property type="evidence" value="ECO:0007669"/>
    <property type="project" value="InterPro"/>
</dbReference>
<dbReference type="Gene3D" id="3.90.940.10">
    <property type="match status" value="1"/>
</dbReference>
<keyword evidence="5" id="KW-0804">Transcription</keyword>
<keyword evidence="9" id="KW-1185">Reference proteome</keyword>
<proteinExistence type="inferred from homology"/>
<dbReference type="GO" id="GO:0003677">
    <property type="term" value="F:DNA binding"/>
    <property type="evidence" value="ECO:0007669"/>
    <property type="project" value="InterPro"/>
</dbReference>
<dbReference type="eggNOG" id="COG1758">
    <property type="taxonomic scope" value="Bacteria"/>
</dbReference>
<dbReference type="Proteomes" id="UP000002016">
    <property type="component" value="Chromosome"/>
</dbReference>
<dbReference type="InterPro" id="IPR006110">
    <property type="entry name" value="Pol_omega/Rpo6/RPB6"/>
</dbReference>
<evidence type="ECO:0000256" key="7">
    <source>
        <dbReference type="ARBA" id="ARBA00048552"/>
    </source>
</evidence>
<evidence type="ECO:0000256" key="6">
    <source>
        <dbReference type="ARBA" id="ARBA00029924"/>
    </source>
</evidence>
<reference evidence="8 9" key="1">
    <citation type="submission" date="2007-08" db="EMBL/GenBank/DDBJ databases">
        <title>Complete sequence of Thermotoga lettingae TMO.</title>
        <authorList>
            <consortium name="US DOE Joint Genome Institute"/>
            <person name="Copeland A."/>
            <person name="Lucas S."/>
            <person name="Lapidus A."/>
            <person name="Barry K."/>
            <person name="Glavina del Rio T."/>
            <person name="Dalin E."/>
            <person name="Tice H."/>
            <person name="Pitluck S."/>
            <person name="Foster B."/>
            <person name="Bruce D."/>
            <person name="Schmutz J."/>
            <person name="Larimer F."/>
            <person name="Land M."/>
            <person name="Hauser L."/>
            <person name="Kyrpides N."/>
            <person name="Mikhailova N."/>
            <person name="Nelson K."/>
            <person name="Gogarten J.P."/>
            <person name="Noll K."/>
            <person name="Richardson P."/>
        </authorList>
    </citation>
    <scope>NUCLEOTIDE SEQUENCE [LARGE SCALE GENOMIC DNA]</scope>
    <source>
        <strain evidence="9">ATCC BAA-301 / DSM 14385 / NBRC 107922 / TMO</strain>
    </source>
</reference>
<dbReference type="Pfam" id="PF01192">
    <property type="entry name" value="RNA_pol_Rpb6"/>
    <property type="match status" value="1"/>
</dbReference>